<evidence type="ECO:0000256" key="1">
    <source>
        <dbReference type="SAM" id="Phobius"/>
    </source>
</evidence>
<dbReference type="OrthoDB" id="410267at2759"/>
<dbReference type="KEGG" id="fcy:FRACYDRAFT_239567"/>
<evidence type="ECO:0000313" key="2">
    <source>
        <dbReference type="EMBL" id="OEU16971.1"/>
    </source>
</evidence>
<keyword evidence="1" id="KW-1133">Transmembrane helix</keyword>
<gene>
    <name evidence="2" type="ORF">FRACYDRAFT_239567</name>
</gene>
<sequence length="415" mass="43682">MHVSGSWNYVNNGSRYLPSSITIGILGLFRFRWYRIDLMYPSPVTTVMEWLPDRRGLATGIALSAFVVGAAIAPAMIHAAIDYFAVAPNFIGPLVSTGGGGVGGGVVIGDSSSSSLPPLFVELTTLTDGSQVVAETSTLGTPGQSVVVATEGGSSKIHNIRETGPGAYALGTGDTGAAKAFWNDGTRLWSNGITRKSLYDSTKFKLDTNWSRPHLSSSRLMMTDIWAGVAPSIVTASVTTGYVSSLGIGMAAGIPVVDLAPYLAHTALIRDDVLPYLATFYCGSVLLLTFYGGAFSALPVYIADLFGQKHAAWAASAVIGPIGLGYMQSYSISNAIADLLHKMEVSDSSISSGSSVAAATTKFEQTLGCTIQDTDTIQRLSDAKTITIGRLIELMPEGTVDRHSITILHVTPLQD</sequence>
<keyword evidence="1" id="KW-0472">Membrane</keyword>
<feature type="transmembrane region" description="Helical" evidence="1">
    <location>
        <begin position="56"/>
        <end position="81"/>
    </location>
</feature>
<organism evidence="2 3">
    <name type="scientific">Fragilariopsis cylindrus CCMP1102</name>
    <dbReference type="NCBI Taxonomy" id="635003"/>
    <lineage>
        <taxon>Eukaryota</taxon>
        <taxon>Sar</taxon>
        <taxon>Stramenopiles</taxon>
        <taxon>Ochrophyta</taxon>
        <taxon>Bacillariophyta</taxon>
        <taxon>Bacillariophyceae</taxon>
        <taxon>Bacillariophycidae</taxon>
        <taxon>Bacillariales</taxon>
        <taxon>Bacillariaceae</taxon>
        <taxon>Fragilariopsis</taxon>
    </lineage>
</organism>
<evidence type="ECO:0000313" key="3">
    <source>
        <dbReference type="Proteomes" id="UP000095751"/>
    </source>
</evidence>
<dbReference type="InParanoid" id="A0A1E7FFM2"/>
<feature type="transmembrane region" description="Helical" evidence="1">
    <location>
        <begin position="310"/>
        <end position="327"/>
    </location>
</feature>
<proteinExistence type="predicted"/>
<dbReference type="AlphaFoldDB" id="A0A1E7FFM2"/>
<reference evidence="2 3" key="1">
    <citation type="submission" date="2016-09" db="EMBL/GenBank/DDBJ databases">
        <title>Extensive genetic diversity and differential bi-allelic expression allows diatom success in the polar Southern Ocean.</title>
        <authorList>
            <consortium name="DOE Joint Genome Institute"/>
            <person name="Mock T."/>
            <person name="Otillar R.P."/>
            <person name="Strauss J."/>
            <person name="Dupont C."/>
            <person name="Frickenhaus S."/>
            <person name="Maumus F."/>
            <person name="Mcmullan M."/>
            <person name="Sanges R."/>
            <person name="Schmutz J."/>
            <person name="Toseland A."/>
            <person name="Valas R."/>
            <person name="Veluchamy A."/>
            <person name="Ward B.J."/>
            <person name="Allen A."/>
            <person name="Barry K."/>
            <person name="Falciatore A."/>
            <person name="Ferrante M."/>
            <person name="Fortunato A.E."/>
            <person name="Gloeckner G."/>
            <person name="Gruber A."/>
            <person name="Hipkin R."/>
            <person name="Janech M."/>
            <person name="Kroth P."/>
            <person name="Leese F."/>
            <person name="Lindquist E."/>
            <person name="Lyon B.R."/>
            <person name="Martin J."/>
            <person name="Mayer C."/>
            <person name="Parker M."/>
            <person name="Quesneville H."/>
            <person name="Raymond J."/>
            <person name="Uhlig C."/>
            <person name="Valentin K.U."/>
            <person name="Worden A.Z."/>
            <person name="Armbrust E.V."/>
            <person name="Bowler C."/>
            <person name="Green B."/>
            <person name="Moulton V."/>
            <person name="Van Oosterhout C."/>
            <person name="Grigoriev I."/>
        </authorList>
    </citation>
    <scope>NUCLEOTIDE SEQUENCE [LARGE SCALE GENOMIC DNA]</scope>
    <source>
        <strain evidence="2 3">CCMP1102</strain>
    </source>
</reference>
<feature type="transmembrane region" description="Helical" evidence="1">
    <location>
        <begin position="16"/>
        <end position="35"/>
    </location>
</feature>
<feature type="transmembrane region" description="Helical" evidence="1">
    <location>
        <begin position="276"/>
        <end position="298"/>
    </location>
</feature>
<dbReference type="EMBL" id="KV784358">
    <property type="protein sequence ID" value="OEU16971.1"/>
    <property type="molecule type" value="Genomic_DNA"/>
</dbReference>
<accession>A0A1E7FFM2</accession>
<protein>
    <submittedName>
        <fullName evidence="2">Uncharacterized protein</fullName>
    </submittedName>
</protein>
<keyword evidence="3" id="KW-1185">Reference proteome</keyword>
<name>A0A1E7FFM2_9STRA</name>
<dbReference type="Proteomes" id="UP000095751">
    <property type="component" value="Unassembled WGS sequence"/>
</dbReference>
<keyword evidence="1" id="KW-0812">Transmembrane</keyword>